<keyword evidence="2" id="KW-1185">Reference proteome</keyword>
<dbReference type="EMBL" id="AYKW01000005">
    <property type="protein sequence ID" value="PIL34388.1"/>
    <property type="molecule type" value="Genomic_DNA"/>
</dbReference>
<proteinExistence type="predicted"/>
<sequence length="196" mass="22628">MMTTTFPWKDGATRKSISAQVRPKAHAFERRHRLQLTSPPPSITYRIRSCGAISIHQHFEEHERRDQCDEAVREACLAARREEFRDWYEHMVFHHADAAFDPRTLPNRRDGGSMFDMAVWENEGRVPIDQDTFYGLLGDEMHVLLWDSVHNTMRRLAALVPFDLRVAATSVVLARPDALFACKECGARGLPWPEIK</sequence>
<accession>A0A2G8SLD3</accession>
<evidence type="ECO:0000313" key="2">
    <source>
        <dbReference type="Proteomes" id="UP000230002"/>
    </source>
</evidence>
<protein>
    <submittedName>
        <fullName evidence="1">Uncharacterized protein</fullName>
    </submittedName>
</protein>
<evidence type="ECO:0000313" key="1">
    <source>
        <dbReference type="EMBL" id="PIL34388.1"/>
    </source>
</evidence>
<dbReference type="AlphaFoldDB" id="A0A2G8SLD3"/>
<name>A0A2G8SLD3_9APHY</name>
<dbReference type="Proteomes" id="UP000230002">
    <property type="component" value="Unassembled WGS sequence"/>
</dbReference>
<gene>
    <name evidence="1" type="ORF">GSI_03163</name>
</gene>
<organism evidence="1 2">
    <name type="scientific">Ganoderma sinense ZZ0214-1</name>
    <dbReference type="NCBI Taxonomy" id="1077348"/>
    <lineage>
        <taxon>Eukaryota</taxon>
        <taxon>Fungi</taxon>
        <taxon>Dikarya</taxon>
        <taxon>Basidiomycota</taxon>
        <taxon>Agaricomycotina</taxon>
        <taxon>Agaricomycetes</taxon>
        <taxon>Polyporales</taxon>
        <taxon>Polyporaceae</taxon>
        <taxon>Ganoderma</taxon>
    </lineage>
</organism>
<comment type="caution">
    <text evidence="1">The sequence shown here is derived from an EMBL/GenBank/DDBJ whole genome shotgun (WGS) entry which is preliminary data.</text>
</comment>
<reference evidence="1 2" key="1">
    <citation type="journal article" date="2015" name="Sci. Rep.">
        <title>Chromosome-level genome map provides insights into diverse defense mechanisms in the medicinal fungus Ganoderma sinense.</title>
        <authorList>
            <person name="Zhu Y."/>
            <person name="Xu J."/>
            <person name="Sun C."/>
            <person name="Zhou S."/>
            <person name="Xu H."/>
            <person name="Nelson D.R."/>
            <person name="Qian J."/>
            <person name="Song J."/>
            <person name="Luo H."/>
            <person name="Xiang L."/>
            <person name="Li Y."/>
            <person name="Xu Z."/>
            <person name="Ji A."/>
            <person name="Wang L."/>
            <person name="Lu S."/>
            <person name="Hayward A."/>
            <person name="Sun W."/>
            <person name="Li X."/>
            <person name="Schwartz D.C."/>
            <person name="Wang Y."/>
            <person name="Chen S."/>
        </authorList>
    </citation>
    <scope>NUCLEOTIDE SEQUENCE [LARGE SCALE GENOMIC DNA]</scope>
    <source>
        <strain evidence="1 2">ZZ0214-1</strain>
    </source>
</reference>